<keyword evidence="10" id="KW-0067">ATP-binding</keyword>
<dbReference type="Pfam" id="PF07694">
    <property type="entry name" value="5TM-5TMR_LYT"/>
    <property type="match status" value="1"/>
</dbReference>
<evidence type="ECO:0000259" key="15">
    <source>
        <dbReference type="PROSITE" id="PS50109"/>
    </source>
</evidence>
<dbReference type="PANTHER" id="PTHR34220">
    <property type="entry name" value="SENSOR HISTIDINE KINASE YPDA"/>
    <property type="match status" value="1"/>
</dbReference>
<feature type="transmembrane region" description="Helical" evidence="14">
    <location>
        <begin position="184"/>
        <end position="208"/>
    </location>
</feature>
<comment type="catalytic activity">
    <reaction evidence="1">
        <text>ATP + protein L-histidine = ADP + protein N-phospho-L-histidine.</text>
        <dbReference type="EC" id="2.7.13.3"/>
    </reaction>
</comment>
<evidence type="ECO:0000256" key="14">
    <source>
        <dbReference type="SAM" id="Phobius"/>
    </source>
</evidence>
<keyword evidence="11 14" id="KW-1133">Transmembrane helix</keyword>
<dbReference type="Pfam" id="PF01590">
    <property type="entry name" value="GAF"/>
    <property type="match status" value="1"/>
</dbReference>
<keyword evidence="13 14" id="KW-0472">Membrane</keyword>
<keyword evidence="12" id="KW-0902">Two-component regulatory system</keyword>
<dbReference type="Gene3D" id="3.30.565.10">
    <property type="entry name" value="Histidine kinase-like ATPase, C-terminal domain"/>
    <property type="match status" value="1"/>
</dbReference>
<evidence type="ECO:0000313" key="16">
    <source>
        <dbReference type="EMBL" id="RFU67352.1"/>
    </source>
</evidence>
<comment type="subcellular location">
    <subcellularLocation>
        <location evidence="2">Cell membrane</location>
        <topology evidence="2">Multi-pass membrane protein</topology>
    </subcellularLocation>
</comment>
<dbReference type="GO" id="GO:0005524">
    <property type="term" value="F:ATP binding"/>
    <property type="evidence" value="ECO:0007669"/>
    <property type="project" value="UniProtKB-KW"/>
</dbReference>
<comment type="caution">
    <text evidence="16">The sequence shown here is derived from an EMBL/GenBank/DDBJ whole genome shotgun (WGS) entry which is preliminary data.</text>
</comment>
<dbReference type="SMART" id="SM00387">
    <property type="entry name" value="HATPase_c"/>
    <property type="match status" value="1"/>
</dbReference>
<keyword evidence="8" id="KW-0547">Nucleotide-binding</keyword>
<name>A0A372LKX4_9BACI</name>
<evidence type="ECO:0000256" key="2">
    <source>
        <dbReference type="ARBA" id="ARBA00004651"/>
    </source>
</evidence>
<proteinExistence type="predicted"/>
<organism evidence="16 17">
    <name type="scientific">Peribacillus saganii</name>
    <dbReference type="NCBI Taxonomy" id="2303992"/>
    <lineage>
        <taxon>Bacteria</taxon>
        <taxon>Bacillati</taxon>
        <taxon>Bacillota</taxon>
        <taxon>Bacilli</taxon>
        <taxon>Bacillales</taxon>
        <taxon>Bacillaceae</taxon>
        <taxon>Peribacillus</taxon>
    </lineage>
</organism>
<dbReference type="Pfam" id="PF06580">
    <property type="entry name" value="His_kinase"/>
    <property type="match status" value="1"/>
</dbReference>
<evidence type="ECO:0000256" key="12">
    <source>
        <dbReference type="ARBA" id="ARBA00023012"/>
    </source>
</evidence>
<keyword evidence="6" id="KW-0808">Transferase</keyword>
<evidence type="ECO:0000256" key="5">
    <source>
        <dbReference type="ARBA" id="ARBA00022553"/>
    </source>
</evidence>
<dbReference type="InterPro" id="IPR050640">
    <property type="entry name" value="Bact_2-comp_sensor_kinase"/>
</dbReference>
<protein>
    <recommendedName>
        <fullName evidence="3">histidine kinase</fullName>
        <ecNumber evidence="3">2.7.13.3</ecNumber>
    </recommendedName>
</protein>
<keyword evidence="9 16" id="KW-0418">Kinase</keyword>
<keyword evidence="7 14" id="KW-0812">Transmembrane</keyword>
<dbReference type="InterPro" id="IPR010559">
    <property type="entry name" value="Sig_transdc_His_kin_internal"/>
</dbReference>
<dbReference type="GO" id="GO:0071555">
    <property type="term" value="P:cell wall organization"/>
    <property type="evidence" value="ECO:0007669"/>
    <property type="project" value="InterPro"/>
</dbReference>
<evidence type="ECO:0000256" key="3">
    <source>
        <dbReference type="ARBA" id="ARBA00012438"/>
    </source>
</evidence>
<evidence type="ECO:0000256" key="8">
    <source>
        <dbReference type="ARBA" id="ARBA00022741"/>
    </source>
</evidence>
<dbReference type="Pfam" id="PF02518">
    <property type="entry name" value="HATPase_c"/>
    <property type="match status" value="1"/>
</dbReference>
<feature type="domain" description="Histidine kinase" evidence="15">
    <location>
        <begin position="476"/>
        <end position="579"/>
    </location>
</feature>
<evidence type="ECO:0000256" key="6">
    <source>
        <dbReference type="ARBA" id="ARBA00022679"/>
    </source>
</evidence>
<feature type="transmembrane region" description="Helical" evidence="14">
    <location>
        <begin position="115"/>
        <end position="139"/>
    </location>
</feature>
<dbReference type="EMBL" id="QVTE01000045">
    <property type="protein sequence ID" value="RFU67352.1"/>
    <property type="molecule type" value="Genomic_DNA"/>
</dbReference>
<dbReference type="RefSeq" id="WP_117327681.1">
    <property type="nucleotide sequence ID" value="NZ_QVTE01000045.1"/>
</dbReference>
<dbReference type="GO" id="GO:0005886">
    <property type="term" value="C:plasma membrane"/>
    <property type="evidence" value="ECO:0007669"/>
    <property type="project" value="UniProtKB-SubCell"/>
</dbReference>
<dbReference type="InterPro" id="IPR003594">
    <property type="entry name" value="HATPase_dom"/>
</dbReference>
<keyword evidence="4" id="KW-1003">Cell membrane</keyword>
<gene>
    <name evidence="16" type="ORF">D0469_15800</name>
</gene>
<reference evidence="16 17" key="1">
    <citation type="submission" date="2018-08" db="EMBL/GenBank/DDBJ databases">
        <title>Bacillus chawlae sp. nov., Bacillus glennii sp. nov., and Bacillus saganii sp. nov. Isolated from the Vehicle Assembly Building at Kennedy Space Center where the Viking Spacecraft were Assembled.</title>
        <authorList>
            <person name="Seuylemezian A."/>
            <person name="Vaishampayan P."/>
        </authorList>
    </citation>
    <scope>NUCLEOTIDE SEQUENCE [LARGE SCALE GENOMIC DNA]</scope>
    <source>
        <strain evidence="16 17">V47-23a</strain>
    </source>
</reference>
<dbReference type="InterPro" id="IPR011620">
    <property type="entry name" value="Sig_transdc_His_kinase_LytS_TM"/>
</dbReference>
<keyword evidence="17" id="KW-1185">Reference proteome</keyword>
<evidence type="ECO:0000256" key="13">
    <source>
        <dbReference type="ARBA" id="ARBA00023136"/>
    </source>
</evidence>
<keyword evidence="5" id="KW-0597">Phosphoprotein</keyword>
<dbReference type="Proteomes" id="UP000264541">
    <property type="component" value="Unassembled WGS sequence"/>
</dbReference>
<evidence type="ECO:0000256" key="10">
    <source>
        <dbReference type="ARBA" id="ARBA00022840"/>
    </source>
</evidence>
<dbReference type="InterPro" id="IPR003018">
    <property type="entry name" value="GAF"/>
</dbReference>
<dbReference type="SMART" id="SM00065">
    <property type="entry name" value="GAF"/>
    <property type="match status" value="1"/>
</dbReference>
<evidence type="ECO:0000256" key="4">
    <source>
        <dbReference type="ARBA" id="ARBA00022475"/>
    </source>
</evidence>
<feature type="transmembrane region" description="Helical" evidence="14">
    <location>
        <begin position="12"/>
        <end position="28"/>
    </location>
</feature>
<sequence length="594" mass="65412">MIHLLPLMLERVGIIIIIAFLFARLKVFRTIINNDHGTRVKLLLVIVFGGFGIISNYTGIEIQDNSVLESAWLMNVEPDNAIANTRIMGIGIGALLGGPVVGFGIGLIAGVHRLFLGGFTAEACALSAVLAGLAAGYIGNRRQKTAEITPWFAVGVGVLMEMTQMGIILLVTEPFEMAWNLVQLIGIPMIVINGFGTLLFMFIIQSILREEERFRALQTNKAFHIADQTLPFFRQGLNTDSCKEVAQILLRLTDADAVAITNDHGVLAHVGDASDHHVPGEGLATGLTKKVLGEGKIITARRKEEIYCFKEDCPLQAAIVLPLKVHNNTVGTLKLYFKHPSQLKEAEQELAEGLAKLFSTQLELAEAELQSKLLKDAEIKALQAQVHPHFLFNSINTISVLCRTNPEKARKLLLELSVFFRSNLQGARQTMIPLEKELEHVQAYLSLEQARFPNKYEVLFNIEQGLEKIALPPFTLQPLVENAIRHAFPRSKKLGRVTITASSDNGLMHLTVEDNGRGVSGSELDLLGKQAVASKHGTGTALVNIRERLDGIYNMKAGFHIESEENKGTKISISIPLSRIGAEEHYAESIYSRR</sequence>
<dbReference type="AlphaFoldDB" id="A0A372LKX4"/>
<dbReference type="Gene3D" id="3.30.450.40">
    <property type="match status" value="1"/>
</dbReference>
<feature type="transmembrane region" description="Helical" evidence="14">
    <location>
        <begin position="87"/>
        <end position="108"/>
    </location>
</feature>
<dbReference type="SUPFAM" id="SSF55781">
    <property type="entry name" value="GAF domain-like"/>
    <property type="match status" value="1"/>
</dbReference>
<dbReference type="EC" id="2.7.13.3" evidence="3"/>
<evidence type="ECO:0000256" key="7">
    <source>
        <dbReference type="ARBA" id="ARBA00022692"/>
    </source>
</evidence>
<evidence type="ECO:0000313" key="17">
    <source>
        <dbReference type="Proteomes" id="UP000264541"/>
    </source>
</evidence>
<dbReference type="InterPro" id="IPR036890">
    <property type="entry name" value="HATPase_C_sf"/>
</dbReference>
<evidence type="ECO:0000256" key="9">
    <source>
        <dbReference type="ARBA" id="ARBA00022777"/>
    </source>
</evidence>
<feature type="transmembrane region" description="Helical" evidence="14">
    <location>
        <begin position="40"/>
        <end position="60"/>
    </location>
</feature>
<evidence type="ECO:0000256" key="11">
    <source>
        <dbReference type="ARBA" id="ARBA00022989"/>
    </source>
</evidence>
<dbReference type="InterPro" id="IPR005467">
    <property type="entry name" value="His_kinase_dom"/>
</dbReference>
<dbReference type="InterPro" id="IPR029016">
    <property type="entry name" value="GAF-like_dom_sf"/>
</dbReference>
<dbReference type="SUPFAM" id="SSF55874">
    <property type="entry name" value="ATPase domain of HSP90 chaperone/DNA topoisomerase II/histidine kinase"/>
    <property type="match status" value="1"/>
</dbReference>
<dbReference type="OrthoDB" id="9776552at2"/>
<dbReference type="PANTHER" id="PTHR34220:SF7">
    <property type="entry name" value="SENSOR HISTIDINE KINASE YPDA"/>
    <property type="match status" value="1"/>
</dbReference>
<dbReference type="PROSITE" id="PS50109">
    <property type="entry name" value="HIS_KIN"/>
    <property type="match status" value="1"/>
</dbReference>
<evidence type="ECO:0000256" key="1">
    <source>
        <dbReference type="ARBA" id="ARBA00000085"/>
    </source>
</evidence>
<dbReference type="GO" id="GO:0000155">
    <property type="term" value="F:phosphorelay sensor kinase activity"/>
    <property type="evidence" value="ECO:0007669"/>
    <property type="project" value="InterPro"/>
</dbReference>
<feature type="transmembrane region" description="Helical" evidence="14">
    <location>
        <begin position="151"/>
        <end position="172"/>
    </location>
</feature>
<accession>A0A372LKX4</accession>